<evidence type="ECO:0000313" key="1">
    <source>
        <dbReference type="EMBL" id="KKM95084.1"/>
    </source>
</evidence>
<comment type="caution">
    <text evidence="1">The sequence shown here is derived from an EMBL/GenBank/DDBJ whole genome shotgun (WGS) entry which is preliminary data.</text>
</comment>
<sequence length="156" mass="17688">MKVAYADPPYIGQAKRYPEKQEVDHTKLIKHLNTYDAWALSASSPSLKIILPMCPDDVRIAAWVKPFCSFKPNVNPAYAWEPIIFRGARKRSRDIPTVRDWVSVNITLKKGLVGAKPKEFCFWLFNLLGLNKDDTLDDLYPGTGIVSQCWGDFNGV</sequence>
<gene>
    <name evidence="1" type="ORF">LCGC14_1191850</name>
</gene>
<dbReference type="AlphaFoldDB" id="A0A0F9LJ93"/>
<evidence type="ECO:0008006" key="2">
    <source>
        <dbReference type="Google" id="ProtNLM"/>
    </source>
</evidence>
<proteinExistence type="predicted"/>
<dbReference type="EMBL" id="LAZR01006055">
    <property type="protein sequence ID" value="KKM95084.1"/>
    <property type="molecule type" value="Genomic_DNA"/>
</dbReference>
<name>A0A0F9LJ93_9ZZZZ</name>
<organism evidence="1">
    <name type="scientific">marine sediment metagenome</name>
    <dbReference type="NCBI Taxonomy" id="412755"/>
    <lineage>
        <taxon>unclassified sequences</taxon>
        <taxon>metagenomes</taxon>
        <taxon>ecological metagenomes</taxon>
    </lineage>
</organism>
<reference evidence="1" key="1">
    <citation type="journal article" date="2015" name="Nature">
        <title>Complex archaea that bridge the gap between prokaryotes and eukaryotes.</title>
        <authorList>
            <person name="Spang A."/>
            <person name="Saw J.H."/>
            <person name="Jorgensen S.L."/>
            <person name="Zaremba-Niedzwiedzka K."/>
            <person name="Martijn J."/>
            <person name="Lind A.E."/>
            <person name="van Eijk R."/>
            <person name="Schleper C."/>
            <person name="Guy L."/>
            <person name="Ettema T.J."/>
        </authorList>
    </citation>
    <scope>NUCLEOTIDE SEQUENCE</scope>
</reference>
<protein>
    <recommendedName>
        <fullName evidence="2">DNA methylase N-4/N-6 domain-containing protein</fullName>
    </recommendedName>
</protein>
<accession>A0A0F9LJ93</accession>